<dbReference type="NCBIfam" id="TIGR01891">
    <property type="entry name" value="amidohydrolases"/>
    <property type="match status" value="1"/>
</dbReference>
<sequence>MDTTSGLETLLPRLRDVYRDLHAHPELSFAEHRTAGIAAAWLRELGLTVTEGVGGTGVTGVLPRGEGPVVLLRADMDGLPVAEATGLAYASSARGVDPDGRDVPVMHACGHDVHVTCLLGALSVLAADDSWTGTVVAVLQPAEEVARGAAAMVEDGLYGTVPRPDVVLGQHVAPLPAGTIGLRAGPSFAATDSLRITLFGEGGHGSRPEATVDPVVLAAATVLRLQTVVSREIAGTETAVLTVASVQAGTKSNIIPDEAVLLLNLRTYDVRVRDTALAAIRRIVEGEAATAGARRTPLIEPIEQAPAVVNDAAGVERTRPALEAIVGAARVVDPGPITGSEDVGVLAEAAGAPCVFWLLGGADPTAFAGTHDLEGIRAVLASLPSNHSPLYAPVIDPTLELGVQALVGAARSWLHRARDCGRPRASSLAAPRR</sequence>
<comment type="caution">
    <text evidence="2">The sequence shown here is derived from an EMBL/GenBank/DDBJ whole genome shotgun (WGS) entry which is preliminary data.</text>
</comment>
<gene>
    <name evidence="2" type="primary">hipO</name>
    <name evidence="2" type="ORF">GCM10009721_34950</name>
</gene>
<evidence type="ECO:0000313" key="3">
    <source>
        <dbReference type="Proteomes" id="UP000623461"/>
    </source>
</evidence>
<dbReference type="GO" id="GO:0016787">
    <property type="term" value="F:hydrolase activity"/>
    <property type="evidence" value="ECO:0007669"/>
    <property type="project" value="UniProtKB-KW"/>
</dbReference>
<evidence type="ECO:0000259" key="1">
    <source>
        <dbReference type="Pfam" id="PF07687"/>
    </source>
</evidence>
<organism evidence="2 3">
    <name type="scientific">Terrabacter tumescens</name>
    <dbReference type="NCBI Taxonomy" id="60443"/>
    <lineage>
        <taxon>Bacteria</taxon>
        <taxon>Bacillati</taxon>
        <taxon>Actinomycetota</taxon>
        <taxon>Actinomycetes</taxon>
        <taxon>Micrococcales</taxon>
        <taxon>Intrasporangiaceae</taxon>
        <taxon>Terrabacter</taxon>
    </lineage>
</organism>
<dbReference type="InterPro" id="IPR017439">
    <property type="entry name" value="Amidohydrolase"/>
</dbReference>
<dbReference type="InterPro" id="IPR036264">
    <property type="entry name" value="Bact_exopeptidase_dim_dom"/>
</dbReference>
<proteinExistence type="predicted"/>
<keyword evidence="3" id="KW-1185">Reference proteome</keyword>
<keyword evidence="2" id="KW-0378">Hydrolase</keyword>
<protein>
    <submittedName>
        <fullName evidence="2">Hippurate hydrolase</fullName>
    </submittedName>
</protein>
<dbReference type="SUPFAM" id="SSF53187">
    <property type="entry name" value="Zn-dependent exopeptidases"/>
    <property type="match status" value="1"/>
</dbReference>
<dbReference type="InterPro" id="IPR011650">
    <property type="entry name" value="Peptidase_M20_dimer"/>
</dbReference>
<dbReference type="Gene3D" id="3.30.70.360">
    <property type="match status" value="1"/>
</dbReference>
<dbReference type="RefSeq" id="WP_052358888.1">
    <property type="nucleotide sequence ID" value="NZ_BMNZ01000007.1"/>
</dbReference>
<dbReference type="Pfam" id="PF01546">
    <property type="entry name" value="Peptidase_M20"/>
    <property type="match status" value="1"/>
</dbReference>
<reference evidence="3" key="1">
    <citation type="journal article" date="2019" name="Int. J. Syst. Evol. Microbiol.">
        <title>The Global Catalogue of Microorganisms (GCM) 10K type strain sequencing project: providing services to taxonomists for standard genome sequencing and annotation.</title>
        <authorList>
            <consortium name="The Broad Institute Genomics Platform"/>
            <consortium name="The Broad Institute Genome Sequencing Center for Infectious Disease"/>
            <person name="Wu L."/>
            <person name="Ma J."/>
        </authorList>
    </citation>
    <scope>NUCLEOTIDE SEQUENCE [LARGE SCALE GENOMIC DNA]</scope>
    <source>
        <strain evidence="3">JCM 1365</strain>
    </source>
</reference>
<dbReference type="PANTHER" id="PTHR11014">
    <property type="entry name" value="PEPTIDASE M20 FAMILY MEMBER"/>
    <property type="match status" value="1"/>
</dbReference>
<accession>A0ABQ2ICJ8</accession>
<dbReference type="SUPFAM" id="SSF55031">
    <property type="entry name" value="Bacterial exopeptidase dimerisation domain"/>
    <property type="match status" value="1"/>
</dbReference>
<dbReference type="Proteomes" id="UP000623461">
    <property type="component" value="Unassembled WGS sequence"/>
</dbReference>
<feature type="domain" description="Peptidase M20 dimerisation" evidence="1">
    <location>
        <begin position="193"/>
        <end position="288"/>
    </location>
</feature>
<evidence type="ECO:0000313" key="2">
    <source>
        <dbReference type="EMBL" id="GGN04584.1"/>
    </source>
</evidence>
<dbReference type="PIRSF" id="PIRSF005962">
    <property type="entry name" value="Pept_M20D_amidohydro"/>
    <property type="match status" value="1"/>
</dbReference>
<name>A0ABQ2ICJ8_9MICO</name>
<dbReference type="PANTHER" id="PTHR11014:SF63">
    <property type="entry name" value="METALLOPEPTIDASE, PUTATIVE (AFU_ORTHOLOGUE AFUA_6G09600)-RELATED"/>
    <property type="match status" value="1"/>
</dbReference>
<dbReference type="EMBL" id="BMNZ01000007">
    <property type="protein sequence ID" value="GGN04584.1"/>
    <property type="molecule type" value="Genomic_DNA"/>
</dbReference>
<dbReference type="Gene3D" id="3.40.630.10">
    <property type="entry name" value="Zn peptidases"/>
    <property type="match status" value="1"/>
</dbReference>
<dbReference type="Pfam" id="PF07687">
    <property type="entry name" value="M20_dimer"/>
    <property type="match status" value="1"/>
</dbReference>
<dbReference type="InterPro" id="IPR002933">
    <property type="entry name" value="Peptidase_M20"/>
</dbReference>